<accession>A0AA40D2B6</accession>
<evidence type="ECO:0000313" key="2">
    <source>
        <dbReference type="EMBL" id="KAK0657983.1"/>
    </source>
</evidence>
<evidence type="ECO:0000256" key="1">
    <source>
        <dbReference type="SAM" id="MobiDB-lite"/>
    </source>
</evidence>
<proteinExistence type="predicted"/>
<gene>
    <name evidence="2" type="ORF">B0T16DRAFT_70849</name>
</gene>
<keyword evidence="3" id="KW-1185">Reference proteome</keyword>
<reference evidence="2" key="1">
    <citation type="submission" date="2023-06" db="EMBL/GenBank/DDBJ databases">
        <title>Genome-scale phylogeny and comparative genomics of the fungal order Sordariales.</title>
        <authorList>
            <consortium name="Lawrence Berkeley National Laboratory"/>
            <person name="Hensen N."/>
            <person name="Bonometti L."/>
            <person name="Westerberg I."/>
            <person name="Brannstrom I.O."/>
            <person name="Guillou S."/>
            <person name="Cros-Aarteil S."/>
            <person name="Calhoun S."/>
            <person name="Haridas S."/>
            <person name="Kuo A."/>
            <person name="Mondo S."/>
            <person name="Pangilinan J."/>
            <person name="Riley R."/>
            <person name="Labutti K."/>
            <person name="Andreopoulos B."/>
            <person name="Lipzen A."/>
            <person name="Chen C."/>
            <person name="Yanf M."/>
            <person name="Daum C."/>
            <person name="Ng V."/>
            <person name="Clum A."/>
            <person name="Steindorff A."/>
            <person name="Ohm R."/>
            <person name="Martin F."/>
            <person name="Silar P."/>
            <person name="Natvig D."/>
            <person name="Lalanne C."/>
            <person name="Gautier V."/>
            <person name="Ament-Velasquez S.L."/>
            <person name="Kruys A."/>
            <person name="Hutchinson M.I."/>
            <person name="Powell A.J."/>
            <person name="Barry K."/>
            <person name="Miller A.N."/>
            <person name="Grigoriev I.V."/>
            <person name="Debuchy R."/>
            <person name="Gladieux P."/>
            <person name="Thoren M.H."/>
            <person name="Johannesson H."/>
        </authorList>
    </citation>
    <scope>NUCLEOTIDE SEQUENCE</scope>
    <source>
        <strain evidence="2">SMH2532-1</strain>
    </source>
</reference>
<organism evidence="2 3">
    <name type="scientific">Cercophora newfieldiana</name>
    <dbReference type="NCBI Taxonomy" id="92897"/>
    <lineage>
        <taxon>Eukaryota</taxon>
        <taxon>Fungi</taxon>
        <taxon>Dikarya</taxon>
        <taxon>Ascomycota</taxon>
        <taxon>Pezizomycotina</taxon>
        <taxon>Sordariomycetes</taxon>
        <taxon>Sordariomycetidae</taxon>
        <taxon>Sordariales</taxon>
        <taxon>Lasiosphaeriaceae</taxon>
        <taxon>Cercophora</taxon>
    </lineage>
</organism>
<dbReference type="Proteomes" id="UP001174936">
    <property type="component" value="Unassembled WGS sequence"/>
</dbReference>
<protein>
    <submittedName>
        <fullName evidence="2">Uncharacterized protein</fullName>
    </submittedName>
</protein>
<name>A0AA40D2B6_9PEZI</name>
<comment type="caution">
    <text evidence="2">The sequence shown here is derived from an EMBL/GenBank/DDBJ whole genome shotgun (WGS) entry which is preliminary data.</text>
</comment>
<sequence>MPEWTFSHLSAELLDILRERYPDGLTTSRPPNPEKTTPIPADDSEVTIVYGVPKSMDDLSMGWKDLKAKGGDTLADKKLGEQSVVAFALVDADDEDGGRVEFEVELPTFEDDQGEEEL</sequence>
<dbReference type="AlphaFoldDB" id="A0AA40D2B6"/>
<dbReference type="EMBL" id="JAULSV010000001">
    <property type="protein sequence ID" value="KAK0657983.1"/>
    <property type="molecule type" value="Genomic_DNA"/>
</dbReference>
<evidence type="ECO:0000313" key="3">
    <source>
        <dbReference type="Proteomes" id="UP001174936"/>
    </source>
</evidence>
<feature type="region of interest" description="Disordered" evidence="1">
    <location>
        <begin position="22"/>
        <end position="42"/>
    </location>
</feature>